<accession>A0A6I6JGY2</accession>
<feature type="signal peptide" evidence="1">
    <location>
        <begin position="1"/>
        <end position="31"/>
    </location>
</feature>
<keyword evidence="4" id="KW-0378">Hydrolase</keyword>
<evidence type="ECO:0000313" key="4">
    <source>
        <dbReference type="EMBL" id="QGY39327.1"/>
    </source>
</evidence>
<protein>
    <submittedName>
        <fullName evidence="4">Serine hydrolase</fullName>
    </submittedName>
</protein>
<feature type="domain" description="Beta-lactamase-related" evidence="2">
    <location>
        <begin position="48"/>
        <end position="365"/>
    </location>
</feature>
<sequence length="509" mass="56001">MHWRFPMVARPLRFTFALVFALILLSGTAAAGAFEDRLSGFERYGVKGMKDWKVPGMALAVVKGGEVVYAEGFGTRRFGEDLPVTGDTVFQVGSTTKAFTVALMATLVDEGKADWDDRVAELDPAFMMYDPWVTRESRIHDLFAQHSGMPAYAGDALSFLGFGRRDIVRSLRHVKPIYSFRDKFSYVNNLFVAGAEVEERLTGKSWETLMRERILSPLSMTDSSLTEAGLTGNTNNASLHVLVNGTPSPIEPGSMLAAWPYVYGPAGGLNSTARDMARWVGVQLGRGEFAGARLFSPKAADYMHTPQTPVFAGDFHGAYCQGWMRSELKKTVVVWHNGGTSGINSFVGFSPELDLGLVVLTNLGGHKLADALGLQFFDLMSGVESDWSERFLKERAAAEKAEAEEAEATPPSLPGLPPAAYAGTYSSPVYGEMAVTAERNRLMVRFGKDKRVAIRVRHRTMHTFAGDWPEMDPDSPEYHFDFDVTPDGDVASVTIRELHYDGLAVFTRK</sequence>
<dbReference type="GO" id="GO:0016787">
    <property type="term" value="F:hydrolase activity"/>
    <property type="evidence" value="ECO:0007669"/>
    <property type="project" value="UniProtKB-KW"/>
</dbReference>
<keyword evidence="5" id="KW-1185">Reference proteome</keyword>
<dbReference type="EMBL" id="CP046400">
    <property type="protein sequence ID" value="QGY39327.1"/>
    <property type="molecule type" value="Genomic_DNA"/>
</dbReference>
<dbReference type="Pfam" id="PF11954">
    <property type="entry name" value="DUF3471"/>
    <property type="match status" value="1"/>
</dbReference>
<dbReference type="Pfam" id="PF00144">
    <property type="entry name" value="Beta-lactamase"/>
    <property type="match status" value="1"/>
</dbReference>
<feature type="chain" id="PRO_5026051635" evidence="1">
    <location>
        <begin position="32"/>
        <end position="509"/>
    </location>
</feature>
<gene>
    <name evidence="4" type="ORF">GM415_04065</name>
</gene>
<evidence type="ECO:0000259" key="2">
    <source>
        <dbReference type="Pfam" id="PF00144"/>
    </source>
</evidence>
<name>A0A6I6JGY2_9BACT</name>
<dbReference type="PANTHER" id="PTHR46825">
    <property type="entry name" value="D-ALANYL-D-ALANINE-CARBOXYPEPTIDASE/ENDOPEPTIDASE AMPH"/>
    <property type="match status" value="1"/>
</dbReference>
<feature type="domain" description="Peptidase S12 Pab87-related C-terminal" evidence="3">
    <location>
        <begin position="410"/>
        <end position="501"/>
    </location>
</feature>
<keyword evidence="1" id="KW-0732">Signal</keyword>
<evidence type="ECO:0000256" key="1">
    <source>
        <dbReference type="SAM" id="SignalP"/>
    </source>
</evidence>
<evidence type="ECO:0000313" key="5">
    <source>
        <dbReference type="Proteomes" id="UP000428328"/>
    </source>
</evidence>
<evidence type="ECO:0000259" key="3">
    <source>
        <dbReference type="Pfam" id="PF11954"/>
    </source>
</evidence>
<dbReference type="Gene3D" id="2.40.128.600">
    <property type="match status" value="1"/>
</dbReference>
<organism evidence="4 5">
    <name type="scientific">Pseudodesulfovibrio cashew</name>
    <dbReference type="NCBI Taxonomy" id="2678688"/>
    <lineage>
        <taxon>Bacteria</taxon>
        <taxon>Pseudomonadati</taxon>
        <taxon>Thermodesulfobacteriota</taxon>
        <taxon>Desulfovibrionia</taxon>
        <taxon>Desulfovibrionales</taxon>
        <taxon>Desulfovibrionaceae</taxon>
    </lineage>
</organism>
<dbReference type="InterPro" id="IPR050491">
    <property type="entry name" value="AmpC-like"/>
</dbReference>
<proteinExistence type="predicted"/>
<dbReference type="KEGG" id="psel:GM415_04065"/>
<dbReference type="InterPro" id="IPR001466">
    <property type="entry name" value="Beta-lactam-related"/>
</dbReference>
<reference evidence="4 5" key="1">
    <citation type="submission" date="2019-11" db="EMBL/GenBank/DDBJ databases">
        <authorList>
            <person name="Zheng R.K."/>
            <person name="Sun C.M."/>
        </authorList>
    </citation>
    <scope>NUCLEOTIDE SEQUENCE [LARGE SCALE GENOMIC DNA]</scope>
    <source>
        <strain evidence="4 5">SRB007</strain>
    </source>
</reference>
<dbReference type="Gene3D" id="3.40.710.10">
    <property type="entry name" value="DD-peptidase/beta-lactamase superfamily"/>
    <property type="match status" value="1"/>
</dbReference>
<dbReference type="PANTHER" id="PTHR46825:SF15">
    <property type="entry name" value="BETA-LACTAMASE-RELATED DOMAIN-CONTAINING PROTEIN"/>
    <property type="match status" value="1"/>
</dbReference>
<dbReference type="AlphaFoldDB" id="A0A6I6JGY2"/>
<dbReference type="SUPFAM" id="SSF56601">
    <property type="entry name" value="beta-lactamase/transpeptidase-like"/>
    <property type="match status" value="1"/>
</dbReference>
<dbReference type="InterPro" id="IPR021860">
    <property type="entry name" value="Peptidase_S12_Pab87-rel_C"/>
</dbReference>
<dbReference type="InterPro" id="IPR012338">
    <property type="entry name" value="Beta-lactam/transpept-like"/>
</dbReference>
<dbReference type="Proteomes" id="UP000428328">
    <property type="component" value="Chromosome"/>
</dbReference>